<feature type="region of interest" description="Disordered" evidence="1">
    <location>
        <begin position="1"/>
        <end position="21"/>
    </location>
</feature>
<protein>
    <submittedName>
        <fullName evidence="2">Uncharacterized protein</fullName>
    </submittedName>
</protein>
<organism evidence="2 3">
    <name type="scientific">Pisum sativum</name>
    <name type="common">Garden pea</name>
    <name type="synonym">Lathyrus oleraceus</name>
    <dbReference type="NCBI Taxonomy" id="3888"/>
    <lineage>
        <taxon>Eukaryota</taxon>
        <taxon>Viridiplantae</taxon>
        <taxon>Streptophyta</taxon>
        <taxon>Embryophyta</taxon>
        <taxon>Tracheophyta</taxon>
        <taxon>Spermatophyta</taxon>
        <taxon>Magnoliopsida</taxon>
        <taxon>eudicotyledons</taxon>
        <taxon>Gunneridae</taxon>
        <taxon>Pentapetalae</taxon>
        <taxon>rosids</taxon>
        <taxon>fabids</taxon>
        <taxon>Fabales</taxon>
        <taxon>Fabaceae</taxon>
        <taxon>Papilionoideae</taxon>
        <taxon>50 kb inversion clade</taxon>
        <taxon>NPAAA clade</taxon>
        <taxon>Hologalegina</taxon>
        <taxon>IRL clade</taxon>
        <taxon>Fabeae</taxon>
        <taxon>Lathyrus</taxon>
    </lineage>
</organism>
<evidence type="ECO:0000256" key="1">
    <source>
        <dbReference type="SAM" id="MobiDB-lite"/>
    </source>
</evidence>
<evidence type="ECO:0000313" key="3">
    <source>
        <dbReference type="Proteomes" id="UP001058974"/>
    </source>
</evidence>
<name>A0A9D4W1T9_PEA</name>
<dbReference type="EMBL" id="JAMSHJ010000006">
    <property type="protein sequence ID" value="KAI5394454.1"/>
    <property type="molecule type" value="Genomic_DNA"/>
</dbReference>
<keyword evidence="3" id="KW-1185">Reference proteome</keyword>
<dbReference type="AlphaFoldDB" id="A0A9D4W1T9"/>
<feature type="compositionally biased region" description="Polar residues" evidence="1">
    <location>
        <begin position="1"/>
        <end position="18"/>
    </location>
</feature>
<dbReference type="Proteomes" id="UP001058974">
    <property type="component" value="Chromosome 6"/>
</dbReference>
<gene>
    <name evidence="2" type="ORF">KIW84_061215</name>
</gene>
<sequence>MHTSRVTDGVTAQGSPTVNEIPIPCNDEELQDEYEVKNYHGEVPIVNPVVAQDSEAIHIALPPIPKPHKPWYDENVGCACHANSEGVNLVERFTNESLIKDVFKVKSPLAVDYAKLDEENIIEGVHDQCKVCLFTPDQCDEFKAFLQCLMAQYVIQFIKTKNDESSFVIVPIFEKERLPRPLVVSCPRNTNIGPIKNRVDGYPYSISILI</sequence>
<comment type="caution">
    <text evidence="2">The sequence shown here is derived from an EMBL/GenBank/DDBJ whole genome shotgun (WGS) entry which is preliminary data.</text>
</comment>
<dbReference type="Gramene" id="Psat06G0121500-T1">
    <property type="protein sequence ID" value="KAI5394454.1"/>
    <property type="gene ID" value="KIW84_061215"/>
</dbReference>
<proteinExistence type="predicted"/>
<evidence type="ECO:0000313" key="2">
    <source>
        <dbReference type="EMBL" id="KAI5394454.1"/>
    </source>
</evidence>
<reference evidence="2 3" key="1">
    <citation type="journal article" date="2022" name="Nat. Genet.">
        <title>Improved pea reference genome and pan-genome highlight genomic features and evolutionary characteristics.</title>
        <authorList>
            <person name="Yang T."/>
            <person name="Liu R."/>
            <person name="Luo Y."/>
            <person name="Hu S."/>
            <person name="Wang D."/>
            <person name="Wang C."/>
            <person name="Pandey M.K."/>
            <person name="Ge S."/>
            <person name="Xu Q."/>
            <person name="Li N."/>
            <person name="Li G."/>
            <person name="Huang Y."/>
            <person name="Saxena R.K."/>
            <person name="Ji Y."/>
            <person name="Li M."/>
            <person name="Yan X."/>
            <person name="He Y."/>
            <person name="Liu Y."/>
            <person name="Wang X."/>
            <person name="Xiang C."/>
            <person name="Varshney R.K."/>
            <person name="Ding H."/>
            <person name="Gao S."/>
            <person name="Zong X."/>
        </authorList>
    </citation>
    <scope>NUCLEOTIDE SEQUENCE [LARGE SCALE GENOMIC DNA]</scope>
    <source>
        <strain evidence="2 3">cv. Zhongwan 6</strain>
    </source>
</reference>
<accession>A0A9D4W1T9</accession>